<evidence type="ECO:0000313" key="2">
    <source>
        <dbReference type="Proteomes" id="UP000061432"/>
    </source>
</evidence>
<organism evidence="1 2">
    <name type="scientific">Methylobacterium aquaticum</name>
    <dbReference type="NCBI Taxonomy" id="270351"/>
    <lineage>
        <taxon>Bacteria</taxon>
        <taxon>Pseudomonadati</taxon>
        <taxon>Pseudomonadota</taxon>
        <taxon>Alphaproteobacteria</taxon>
        <taxon>Hyphomicrobiales</taxon>
        <taxon>Methylobacteriaceae</taxon>
        <taxon>Methylobacterium</taxon>
    </lineage>
</organism>
<name>A0A0C6FLY3_9HYPH</name>
<dbReference type="Pfam" id="PF09709">
    <property type="entry name" value="Cas_Csd1"/>
    <property type="match status" value="1"/>
</dbReference>
<gene>
    <name evidence="1" type="ORF">Maq22A_c15120</name>
</gene>
<dbReference type="STRING" id="270351.Maq22A_c15120"/>
<dbReference type="KEGG" id="maqu:Maq22A_c15120"/>
<reference evidence="1 2" key="1">
    <citation type="journal article" date="2015" name="Genome Announc.">
        <title>Complete Genome Sequence of Methylobacterium aquaticum Strain 22A, Isolated from Racomitrium japonicum Moss.</title>
        <authorList>
            <person name="Tani A."/>
            <person name="Ogura Y."/>
            <person name="Hayashi T."/>
            <person name="Kimbara K."/>
        </authorList>
    </citation>
    <scope>NUCLEOTIDE SEQUENCE [LARGE SCALE GENOMIC DNA]</scope>
    <source>
        <strain evidence="1 2">MA-22A</strain>
    </source>
</reference>
<dbReference type="AlphaFoldDB" id="A0A0C6FLY3"/>
<dbReference type="EMBL" id="AP014704">
    <property type="protein sequence ID" value="BAQ46189.1"/>
    <property type="molecule type" value="Genomic_DNA"/>
</dbReference>
<dbReference type="OrthoDB" id="9778918at2"/>
<evidence type="ECO:0000313" key="1">
    <source>
        <dbReference type="EMBL" id="BAQ46189.1"/>
    </source>
</evidence>
<dbReference type="CDD" id="cd09757">
    <property type="entry name" value="Cas8c_I-C"/>
    <property type="match status" value="1"/>
</dbReference>
<accession>A0A0C6FLY3</accession>
<dbReference type="Proteomes" id="UP000061432">
    <property type="component" value="Chromosome"/>
</dbReference>
<protein>
    <submittedName>
        <fullName evidence="1">CRISPR-associated protein Csd1</fullName>
    </submittedName>
</protein>
<reference evidence="2" key="2">
    <citation type="submission" date="2015-01" db="EMBL/GenBank/DDBJ databases">
        <title>Complete genome sequence of Methylobacterium aquaticum strain 22A.</title>
        <authorList>
            <person name="Tani A."/>
            <person name="Ogura Y."/>
            <person name="Hayashi T."/>
        </authorList>
    </citation>
    <scope>NUCLEOTIDE SEQUENCE [LARGE SCALE GENOMIC DNA]</scope>
    <source>
        <strain evidence="2">MA-22A</strain>
    </source>
</reference>
<sequence length="608" mass="65461">MTILQALDRYYDRMAARGEAEAPGFSREKIGFCLRLAPDGAVVELQDLRETVGRKRQPRLLDVPAAVKRASNILPNRLWDKTAYVLGRTAGPGRRTAEEHAAFKALHRDLLAGTDDPGLLALVRFLDAWDPAAFDAAPFEPEMLDANLVFQLAGEHAYLHERPAARRLVTGGPAADAAGSICLVTGRSAAPLRLHPTIKGVEGAQSSGASLVSFNKDAFTSYGKVQGDNAPVSAEAGFRYGAALNRMLDRASRNRLRRPLGDATVAFWADTSATVGEDAARAAEDTFASWFDPAPGPAPDRDAAEAALIRDALVALAAGRPVEAVAPKVAPGTRFHVLGLAPNAARLSVRFWLEDSFEAFARRLAQHHADLALAPRPRGWGGSPAIGRLLVKTTALQEKFDNIPPLLAGEVAWAVLAGTRYPRGWLAAALVRLRAGDDPATGWHAAAIRACLTRDLRLNGDRGEIPVSLDKDDPSPAYQLGRLFAALEAAQRLALGRGINATIRDRYFGAASATPAGVFPLLLRGAQNHVGRLRKDGKDYWIEREIGEIVERLPSALPRVLRLEAQGRFAIGYYHQRQAQFAGRPALAAAVEAETTQDSQSEDSQDAV</sequence>
<dbReference type="NCBIfam" id="TIGR01863">
    <property type="entry name" value="cas_Csd1"/>
    <property type="match status" value="1"/>
</dbReference>
<dbReference type="RefSeq" id="WP_082742535.1">
    <property type="nucleotide sequence ID" value="NZ_AP014704.1"/>
</dbReference>
<dbReference type="PATRIC" id="fig|270351.10.peg.2919"/>
<dbReference type="InterPro" id="IPR010144">
    <property type="entry name" value="CRISPR-assoc_prot_Csd1-typ"/>
</dbReference>
<proteinExistence type="predicted"/>